<dbReference type="InterPro" id="IPR000644">
    <property type="entry name" value="CBS_dom"/>
</dbReference>
<evidence type="ECO:0000256" key="2">
    <source>
        <dbReference type="PROSITE-ProRule" id="PRU00703"/>
    </source>
</evidence>
<keyword evidence="1 2" id="KW-0129">CBS domain</keyword>
<feature type="domain" description="CBS" evidence="3">
    <location>
        <begin position="80"/>
        <end position="135"/>
    </location>
</feature>
<dbReference type="Proteomes" id="UP000027466">
    <property type="component" value="Unassembled WGS sequence"/>
</dbReference>
<dbReference type="RefSeq" id="WP_035928829.1">
    <property type="nucleotide sequence ID" value="NZ_CADFFX010000031.1"/>
</dbReference>
<dbReference type="SMART" id="SM00116">
    <property type="entry name" value="CBS"/>
    <property type="match status" value="2"/>
</dbReference>
<dbReference type="InterPro" id="IPR046342">
    <property type="entry name" value="CBS_dom_sf"/>
</dbReference>
<dbReference type="InterPro" id="IPR051257">
    <property type="entry name" value="Diverse_CBS-Domain"/>
</dbReference>
<dbReference type="PANTHER" id="PTHR43080:SF2">
    <property type="entry name" value="CBS DOMAIN-CONTAINING PROTEIN"/>
    <property type="match status" value="1"/>
</dbReference>
<evidence type="ECO:0000313" key="4">
    <source>
        <dbReference type="EMBL" id="KDR38940.1"/>
    </source>
</evidence>
<name>A0A069PEB7_9BURK</name>
<evidence type="ECO:0000256" key="1">
    <source>
        <dbReference type="ARBA" id="ARBA00023122"/>
    </source>
</evidence>
<accession>A0A069PEB7</accession>
<dbReference type="InterPro" id="IPR044725">
    <property type="entry name" value="CBSX3_CBS_dom"/>
</dbReference>
<evidence type="ECO:0000313" key="5">
    <source>
        <dbReference type="Proteomes" id="UP000027466"/>
    </source>
</evidence>
<gene>
    <name evidence="4" type="ORF">BG61_36585</name>
</gene>
<dbReference type="CDD" id="cd04623">
    <property type="entry name" value="CBS_pair_bac_euk"/>
    <property type="match status" value="1"/>
</dbReference>
<sequence length="155" mass="17370">MKKERKTARQILSENPRELISVGPADAVLTALRLMADKDVTTVLVLHGSNLVGILSQRDYARKVELAGRSAAETKVDEIMTNQVFYVTPEHTCDQCLALMHTRRIRHLPVVDSGQIIGVLSNSDVLEELIQEDEHFISILEHDMRYLTIDTGGAY</sequence>
<keyword evidence="5" id="KW-1185">Reference proteome</keyword>
<comment type="caution">
    <text evidence="4">The sequence shown here is derived from an EMBL/GenBank/DDBJ whole genome shotgun (WGS) entry which is preliminary data.</text>
</comment>
<dbReference type="SUPFAM" id="SSF54631">
    <property type="entry name" value="CBS-domain pair"/>
    <property type="match status" value="1"/>
</dbReference>
<dbReference type="EMBL" id="JFHC01000071">
    <property type="protein sequence ID" value="KDR38940.1"/>
    <property type="molecule type" value="Genomic_DNA"/>
</dbReference>
<dbReference type="Pfam" id="PF00571">
    <property type="entry name" value="CBS"/>
    <property type="match status" value="2"/>
</dbReference>
<dbReference type="PROSITE" id="PS51371">
    <property type="entry name" value="CBS"/>
    <property type="match status" value="1"/>
</dbReference>
<reference evidence="4 5" key="1">
    <citation type="submission" date="2014-03" db="EMBL/GenBank/DDBJ databases">
        <title>Draft Genome Sequences of Four Burkholderia Strains.</title>
        <authorList>
            <person name="Liu X.Y."/>
            <person name="Li C.X."/>
            <person name="Xu J.H."/>
        </authorList>
    </citation>
    <scope>NUCLEOTIDE SEQUENCE [LARGE SCALE GENOMIC DNA]</scope>
    <source>
        <strain evidence="4 5">DSM 50014</strain>
    </source>
</reference>
<dbReference type="PANTHER" id="PTHR43080">
    <property type="entry name" value="CBS DOMAIN-CONTAINING PROTEIN CBSX3, MITOCHONDRIAL"/>
    <property type="match status" value="1"/>
</dbReference>
<dbReference type="AlphaFoldDB" id="A0A069PEB7"/>
<protein>
    <recommendedName>
        <fullName evidence="3">CBS domain-containing protein</fullName>
    </recommendedName>
</protein>
<organism evidence="4 5">
    <name type="scientific">Caballeronia glathei</name>
    <dbReference type="NCBI Taxonomy" id="60547"/>
    <lineage>
        <taxon>Bacteria</taxon>
        <taxon>Pseudomonadati</taxon>
        <taxon>Pseudomonadota</taxon>
        <taxon>Betaproteobacteria</taxon>
        <taxon>Burkholderiales</taxon>
        <taxon>Burkholderiaceae</taxon>
        <taxon>Caballeronia</taxon>
    </lineage>
</organism>
<dbReference type="STRING" id="60547.GCA_000751215_01627"/>
<evidence type="ECO:0000259" key="3">
    <source>
        <dbReference type="PROSITE" id="PS51371"/>
    </source>
</evidence>
<proteinExistence type="predicted"/>
<dbReference type="Gene3D" id="3.10.580.10">
    <property type="entry name" value="CBS-domain"/>
    <property type="match status" value="1"/>
</dbReference>